<gene>
    <name evidence="1" type="ORF">GUJ93_ZPchr0015g6832</name>
</gene>
<keyword evidence="2" id="KW-1185">Reference proteome</keyword>
<reference evidence="1" key="2">
    <citation type="submission" date="2021-02" db="EMBL/GenBank/DDBJ databases">
        <authorList>
            <person name="Kimball J.A."/>
            <person name="Haas M.W."/>
            <person name="Macchietto M."/>
            <person name="Kono T."/>
            <person name="Duquette J."/>
            <person name="Shao M."/>
        </authorList>
    </citation>
    <scope>NUCLEOTIDE SEQUENCE</scope>
    <source>
        <tissue evidence="1">Fresh leaf tissue</tissue>
    </source>
</reference>
<reference evidence="1" key="1">
    <citation type="journal article" date="2021" name="bioRxiv">
        <title>Whole Genome Assembly and Annotation of Northern Wild Rice, Zizania palustris L., Supports a Whole Genome Duplication in the Zizania Genus.</title>
        <authorList>
            <person name="Haas M."/>
            <person name="Kono T."/>
            <person name="Macchietto M."/>
            <person name="Millas R."/>
            <person name="McGilp L."/>
            <person name="Shao M."/>
            <person name="Duquette J."/>
            <person name="Hirsch C.N."/>
            <person name="Kimball J."/>
        </authorList>
    </citation>
    <scope>NUCLEOTIDE SEQUENCE</scope>
    <source>
        <tissue evidence="1">Fresh leaf tissue</tissue>
    </source>
</reference>
<accession>A0A8J5TGD1</accession>
<proteinExistence type="predicted"/>
<protein>
    <submittedName>
        <fullName evidence="1">Uncharacterized protein</fullName>
    </submittedName>
</protein>
<sequence length="68" mass="7142">MQSVVSLQMGSVVAESHLVGWAAPSLSTTSSVKRTRLSALCFLASSPLASASLHAQNNENFAYIAPYS</sequence>
<organism evidence="1 2">
    <name type="scientific">Zizania palustris</name>
    <name type="common">Northern wild rice</name>
    <dbReference type="NCBI Taxonomy" id="103762"/>
    <lineage>
        <taxon>Eukaryota</taxon>
        <taxon>Viridiplantae</taxon>
        <taxon>Streptophyta</taxon>
        <taxon>Embryophyta</taxon>
        <taxon>Tracheophyta</taxon>
        <taxon>Spermatophyta</taxon>
        <taxon>Magnoliopsida</taxon>
        <taxon>Liliopsida</taxon>
        <taxon>Poales</taxon>
        <taxon>Poaceae</taxon>
        <taxon>BOP clade</taxon>
        <taxon>Oryzoideae</taxon>
        <taxon>Oryzeae</taxon>
        <taxon>Zizaniinae</taxon>
        <taxon>Zizania</taxon>
    </lineage>
</organism>
<dbReference type="Proteomes" id="UP000729402">
    <property type="component" value="Unassembled WGS sequence"/>
</dbReference>
<comment type="caution">
    <text evidence="1">The sequence shown here is derived from an EMBL/GenBank/DDBJ whole genome shotgun (WGS) entry which is preliminary data.</text>
</comment>
<evidence type="ECO:0000313" key="1">
    <source>
        <dbReference type="EMBL" id="KAG8083215.1"/>
    </source>
</evidence>
<dbReference type="EMBL" id="JAAALK010000085">
    <property type="protein sequence ID" value="KAG8083215.1"/>
    <property type="molecule type" value="Genomic_DNA"/>
</dbReference>
<evidence type="ECO:0000313" key="2">
    <source>
        <dbReference type="Proteomes" id="UP000729402"/>
    </source>
</evidence>
<name>A0A8J5TGD1_ZIZPA</name>
<dbReference type="AlphaFoldDB" id="A0A8J5TGD1"/>